<keyword evidence="2" id="KW-1185">Reference proteome</keyword>
<gene>
    <name evidence="1" type="ORF">D9V34_08735</name>
</gene>
<dbReference type="EMBL" id="RCUY01000005">
    <property type="protein sequence ID" value="RLP83299.1"/>
    <property type="molecule type" value="Genomic_DNA"/>
</dbReference>
<comment type="caution">
    <text evidence="1">The sequence shown here is derived from an EMBL/GenBank/DDBJ whole genome shotgun (WGS) entry which is preliminary data.</text>
</comment>
<protein>
    <submittedName>
        <fullName evidence="1">Uncharacterized protein</fullName>
    </submittedName>
</protein>
<evidence type="ECO:0000313" key="1">
    <source>
        <dbReference type="EMBL" id="RLP83299.1"/>
    </source>
</evidence>
<sequence length="184" mass="20320">MANQLEIEDLSELLRNWLKQFSSSWALRSYEGQLGLSPDYGETTYVVSRLDSGWIRLGDSSKGGPPVYFGDFCDLDGFERWFVMYQNGGYRLANKLPFLDQDTTAASVAPGFQVRPVTLFIDSQPVPGEELIEGELAIARFRSFPGLKETEAAGASWFLGASLETIIKSCSSPTGAPLFTAKNR</sequence>
<organism evidence="1 2">
    <name type="scientific">Mycetocola lacteus</name>
    <dbReference type="NCBI Taxonomy" id="76637"/>
    <lineage>
        <taxon>Bacteria</taxon>
        <taxon>Bacillati</taxon>
        <taxon>Actinomycetota</taxon>
        <taxon>Actinomycetes</taxon>
        <taxon>Micrococcales</taxon>
        <taxon>Microbacteriaceae</taxon>
        <taxon>Mycetocola</taxon>
    </lineage>
</organism>
<dbReference type="RefSeq" id="WP_121688418.1">
    <property type="nucleotide sequence ID" value="NZ_RCUY01000005.1"/>
</dbReference>
<dbReference type="Proteomes" id="UP000269438">
    <property type="component" value="Unassembled WGS sequence"/>
</dbReference>
<evidence type="ECO:0000313" key="2">
    <source>
        <dbReference type="Proteomes" id="UP000269438"/>
    </source>
</evidence>
<proteinExistence type="predicted"/>
<dbReference type="OrthoDB" id="9929912at2"/>
<reference evidence="1 2" key="1">
    <citation type="submission" date="2018-10" db="EMBL/GenBank/DDBJ databases">
        <authorList>
            <person name="Li J."/>
        </authorList>
    </citation>
    <scope>NUCLEOTIDE SEQUENCE [LARGE SCALE GENOMIC DNA]</scope>
    <source>
        <strain evidence="1 2">JCM 11654</strain>
    </source>
</reference>
<name>A0A3L7AS09_9MICO</name>
<dbReference type="AlphaFoldDB" id="A0A3L7AS09"/>
<accession>A0A3L7AS09</accession>